<protein>
    <submittedName>
        <fullName evidence="2">Uncharacterized protein</fullName>
    </submittedName>
</protein>
<accession>A0ABD2PQS2</accession>
<evidence type="ECO:0000313" key="3">
    <source>
        <dbReference type="Proteomes" id="UP001626550"/>
    </source>
</evidence>
<sequence>MSKKDAQTKKSAITEMETDKPQQSTPRTQSTGRTVKPSLRDYDGHFLKQASRTKHHIVIKGQPVHYKLRGLEPSIREAATRRDHTTQRVSICQPDRTTRNPT</sequence>
<reference evidence="2 3" key="1">
    <citation type="submission" date="2024-11" db="EMBL/GenBank/DDBJ databases">
        <title>Adaptive evolution of stress response genes in parasites aligns with host niche diversity.</title>
        <authorList>
            <person name="Hahn C."/>
            <person name="Resl P."/>
        </authorList>
    </citation>
    <scope>NUCLEOTIDE SEQUENCE [LARGE SCALE GENOMIC DNA]</scope>
    <source>
        <strain evidence="2">EGGRZ-B1_66</strain>
        <tissue evidence="2">Body</tissue>
    </source>
</reference>
<feature type="compositionally biased region" description="Polar residues" evidence="1">
    <location>
        <begin position="21"/>
        <end position="33"/>
    </location>
</feature>
<name>A0ABD2PQS2_9PLAT</name>
<evidence type="ECO:0000313" key="2">
    <source>
        <dbReference type="EMBL" id="KAL3309217.1"/>
    </source>
</evidence>
<organism evidence="2 3">
    <name type="scientific">Cichlidogyrus casuarinus</name>
    <dbReference type="NCBI Taxonomy" id="1844966"/>
    <lineage>
        <taxon>Eukaryota</taxon>
        <taxon>Metazoa</taxon>
        <taxon>Spiralia</taxon>
        <taxon>Lophotrochozoa</taxon>
        <taxon>Platyhelminthes</taxon>
        <taxon>Monogenea</taxon>
        <taxon>Monopisthocotylea</taxon>
        <taxon>Dactylogyridea</taxon>
        <taxon>Ancyrocephalidae</taxon>
        <taxon>Cichlidogyrus</taxon>
    </lineage>
</organism>
<proteinExistence type="predicted"/>
<keyword evidence="3" id="KW-1185">Reference proteome</keyword>
<dbReference type="Proteomes" id="UP001626550">
    <property type="component" value="Unassembled WGS sequence"/>
</dbReference>
<comment type="caution">
    <text evidence="2">The sequence shown here is derived from an EMBL/GenBank/DDBJ whole genome shotgun (WGS) entry which is preliminary data.</text>
</comment>
<dbReference type="EMBL" id="JBJKFK010004167">
    <property type="protein sequence ID" value="KAL3309217.1"/>
    <property type="molecule type" value="Genomic_DNA"/>
</dbReference>
<dbReference type="AlphaFoldDB" id="A0ABD2PQS2"/>
<feature type="region of interest" description="Disordered" evidence="1">
    <location>
        <begin position="1"/>
        <end position="41"/>
    </location>
</feature>
<feature type="region of interest" description="Disordered" evidence="1">
    <location>
        <begin position="79"/>
        <end position="102"/>
    </location>
</feature>
<gene>
    <name evidence="2" type="ORF">Ciccas_012237</name>
</gene>
<evidence type="ECO:0000256" key="1">
    <source>
        <dbReference type="SAM" id="MobiDB-lite"/>
    </source>
</evidence>